<dbReference type="Gene3D" id="1.25.40.20">
    <property type="entry name" value="Ankyrin repeat-containing domain"/>
    <property type="match status" value="9"/>
</dbReference>
<dbReference type="Pfam" id="PF00619">
    <property type="entry name" value="CARD"/>
    <property type="match status" value="1"/>
</dbReference>
<keyword evidence="1" id="KW-0677">Repeat</keyword>
<organism evidence="5 6">
    <name type="scientific">Patella caerulea</name>
    <name type="common">Rayed Mediterranean limpet</name>
    <dbReference type="NCBI Taxonomy" id="87958"/>
    <lineage>
        <taxon>Eukaryota</taxon>
        <taxon>Metazoa</taxon>
        <taxon>Spiralia</taxon>
        <taxon>Lophotrochozoa</taxon>
        <taxon>Mollusca</taxon>
        <taxon>Gastropoda</taxon>
        <taxon>Patellogastropoda</taxon>
        <taxon>Patelloidea</taxon>
        <taxon>Patellidae</taxon>
        <taxon>Patella</taxon>
    </lineage>
</organism>
<accession>A0AAN8FYI0</accession>
<dbReference type="PANTHER" id="PTHR24126:SF14">
    <property type="entry name" value="ANK_REP_REGION DOMAIN-CONTAINING PROTEIN"/>
    <property type="match status" value="1"/>
</dbReference>
<feature type="domain" description="CARD" evidence="4">
    <location>
        <begin position="12"/>
        <end position="92"/>
    </location>
</feature>
<dbReference type="InterPro" id="IPR049050">
    <property type="entry name" value="nSTAND3"/>
</dbReference>
<dbReference type="InterPro" id="IPR036770">
    <property type="entry name" value="Ankyrin_rpt-contain_sf"/>
</dbReference>
<dbReference type="PANTHER" id="PTHR24126">
    <property type="entry name" value="ANKYRIN REPEAT, PH AND SEC7 DOMAIN CONTAINING PROTEIN SECG-RELATED"/>
    <property type="match status" value="1"/>
</dbReference>
<dbReference type="SMART" id="SM00248">
    <property type="entry name" value="ANK"/>
    <property type="match status" value="28"/>
</dbReference>
<feature type="repeat" description="ANK" evidence="3">
    <location>
        <begin position="666"/>
        <end position="700"/>
    </location>
</feature>
<dbReference type="PROSITE" id="PS50088">
    <property type="entry name" value="ANK_REPEAT"/>
    <property type="match status" value="2"/>
</dbReference>
<dbReference type="PROSITE" id="PS50209">
    <property type="entry name" value="CARD"/>
    <property type="match status" value="1"/>
</dbReference>
<dbReference type="Pfam" id="PF12796">
    <property type="entry name" value="Ank_2"/>
    <property type="match status" value="6"/>
</dbReference>
<dbReference type="Pfam" id="PF20720">
    <property type="entry name" value="nSTAND3"/>
    <property type="match status" value="1"/>
</dbReference>
<keyword evidence="6" id="KW-1185">Reference proteome</keyword>
<dbReference type="PROSITE" id="PS50297">
    <property type="entry name" value="ANK_REP_REGION"/>
    <property type="match status" value="1"/>
</dbReference>
<dbReference type="InterPro" id="IPR002110">
    <property type="entry name" value="Ankyrin_rpt"/>
</dbReference>
<dbReference type="Proteomes" id="UP001347796">
    <property type="component" value="Unassembled WGS sequence"/>
</dbReference>
<dbReference type="SUPFAM" id="SSF52540">
    <property type="entry name" value="P-loop containing nucleoside triphosphate hydrolases"/>
    <property type="match status" value="1"/>
</dbReference>
<evidence type="ECO:0000256" key="2">
    <source>
        <dbReference type="ARBA" id="ARBA00023043"/>
    </source>
</evidence>
<dbReference type="Gene3D" id="1.10.533.10">
    <property type="entry name" value="Death Domain, Fas"/>
    <property type="match status" value="1"/>
</dbReference>
<evidence type="ECO:0000313" key="5">
    <source>
        <dbReference type="EMBL" id="KAK6166842.1"/>
    </source>
</evidence>
<dbReference type="CDD" id="cd01671">
    <property type="entry name" value="CARD"/>
    <property type="match status" value="1"/>
</dbReference>
<name>A0AAN8FYI0_PATCE</name>
<gene>
    <name evidence="5" type="ORF">SNE40_023454</name>
</gene>
<evidence type="ECO:0000259" key="4">
    <source>
        <dbReference type="PROSITE" id="PS50209"/>
    </source>
</evidence>
<evidence type="ECO:0000313" key="6">
    <source>
        <dbReference type="Proteomes" id="UP001347796"/>
    </source>
</evidence>
<reference evidence="5 6" key="1">
    <citation type="submission" date="2024-01" db="EMBL/GenBank/DDBJ databases">
        <title>The genome of the rayed Mediterranean limpet Patella caerulea (Linnaeus, 1758).</title>
        <authorList>
            <person name="Anh-Thu Weber A."/>
            <person name="Halstead-Nussloch G."/>
        </authorList>
    </citation>
    <scope>NUCLEOTIDE SEQUENCE [LARGE SCALE GENOMIC DNA]</scope>
    <source>
        <strain evidence="5">AATW-2023a</strain>
        <tissue evidence="5">Whole specimen</tissue>
    </source>
</reference>
<sequence>MTSGYESSRGKLPDEQYNKIRKNFGFLIDHITDDTTRVKNSLFEKNAFNMDDMEEVEKAQRNSNRAAAEKILKIILGCGHTGYAKFIDALHDNRYYDAVFKLEPGYQGHRDDKPGITRVTCDELLIGLEDRLNIQIKSVNELLGKRNDDSPRLRTMKGEALTNLDYVQGKKYVETRALGEGLRILKNRQILGVIGAAGDGKTTLSMMIANQFIEVCPEYKALLINDLDDLKEVNFLDDKYLLIIDDIYGKFNKLQARIERWRTHFQTLRINKERGRLVLIYVLRDYIYHSCKDELDKYDLFEDDVEKTTKLCLHNSNFALNDEEKRKFFDFYEISSAKIKSKITDWFGFPSIVSLCSKITNDKLPEDFDKSEKFVRFQLQTFMEENKHIYATLLLVFCLHKVSEKDLKQGSSAKVKSLISTITDGICPEFELIGAKSKLHELSDTFVKCMEEYCLKIFSLRDFIVVPFLHHLSVNRMEMALQYCSFELLMALVRTNRQDDHCLIIRDIYYDNLYKRFLKELHDKNADIFRHPSLIDYKFLSYFLNKNGIADMLQDAKFINLGDIREMQESGNFLHYITLHGDMRCFKEALLRLPQLVEDKTKVGWDIIGLAAVSMHDPIEKINLLKEKKIGDLLALPHLAVYSERFDIVKHISNFTNFDQSKLDAKSRTILHNACDSKHDNRQIIDFLMGLSFDVNVRDESGSTPLHLAVARGKKQTVSILIDKGAEVNAKDNKGRLPIHTVGSTFGGRSDVDASHILNQLIQAGSVLHWADDLDRLHLLDVIANTDIKCFKLLTKTMPLFDTQNKYIQTIIGEATEFLDNSMLKHILDVLMPHTTQVNKSILFKCCDSVDKMEVLHNKGMDFNEVDDANRNILHFSCRNGSIDTVRYLVNEIGLDINQKDKNGYTPVVYSVVSDIDPVKKLELLSSAGCSLQVLYDNNRTLLHISCQLGIIETVQYLVNEKGLDVHQKSNDLWSPALFCCTSNVNPIKKLKFLSSKGVNLRDLDNNDNILLHCSCLNGTIETVKYLVNEEGSDINFEDNEGRRPAIYCCMSNINPIEKLEFLSSKGVSLHSVDNNNRSLLHVSCKRGTVETVEYLVNMIRLDVHHKDNEGRTPAVYCCMSNINPVKKLKFLQSKGVSLHTVGNNNLSLLHFSGLFGIIETVEYLVNEVVLDVHINDSEGMTPAIYCCISNIDPVKKLQLLASKSLHAVDKSNKRLLHVSCRDGATETVEYLINKIGHDANQKDNKGWTPAMICVCSSINPVSKFKFLVSKEVSLHKLDDNNLCLLHPSCQWGIIETVKFLVNEVRLDINRRDNEGRTPVMFCSLSSINPIEKLKFLSSKGVSLHSVDNNNKNLLHVSCRDGTIETVEYLVNMIRLDFHHKDNEGRTPAVHCSVSSIKPIEKLKFLSLKGASLRAVDTYGMSLLHVSCLGGTIETVEYLVNMVGLKVHHEDNEGRTPVTFSSVSHINPIEKLKFLSSKGVSLHSVDNNNENLLYVSCRDGTVETVEYLVNMIRLDVHHKDNDGRTPAMHCCMSNINPVKKLQLLASKSLHAVDNDNTHLLHLSCLDGTIETVEYLVNEIGLDVYQKVNNGLTPAILCAISSISPVSKLKTLSSKGVNLHVVDNDNRSLLHVSCRDGTIETVEYLVNVIRLDINQRSKDIDTPLLSCFQSKVQQMEKINFLISKGAKIIICRPYQDSMTDEDDYSKCNYPLHHSSYLGTLDTVKLLVNDAGYDVNYTDDDNMTALLWCFKTKIQQKEKIMFLISKDAKITLCRLCNDLV</sequence>
<dbReference type="InterPro" id="IPR011029">
    <property type="entry name" value="DEATH-like_dom_sf"/>
</dbReference>
<dbReference type="GO" id="GO:0042981">
    <property type="term" value="P:regulation of apoptotic process"/>
    <property type="evidence" value="ECO:0007669"/>
    <property type="project" value="InterPro"/>
</dbReference>
<dbReference type="SUPFAM" id="SSF47986">
    <property type="entry name" value="DEATH domain"/>
    <property type="match status" value="1"/>
</dbReference>
<keyword evidence="2 3" id="KW-0040">ANK repeat</keyword>
<evidence type="ECO:0000256" key="3">
    <source>
        <dbReference type="PROSITE-ProRule" id="PRU00023"/>
    </source>
</evidence>
<dbReference type="SUPFAM" id="SSF48403">
    <property type="entry name" value="Ankyrin repeat"/>
    <property type="match status" value="3"/>
</dbReference>
<evidence type="ECO:0000256" key="1">
    <source>
        <dbReference type="ARBA" id="ARBA00022737"/>
    </source>
</evidence>
<dbReference type="InterPro" id="IPR001315">
    <property type="entry name" value="CARD"/>
</dbReference>
<feature type="repeat" description="ANK" evidence="3">
    <location>
        <begin position="701"/>
        <end position="733"/>
    </location>
</feature>
<comment type="caution">
    <text evidence="5">The sequence shown here is derived from an EMBL/GenBank/DDBJ whole genome shotgun (WGS) entry which is preliminary data.</text>
</comment>
<dbReference type="InterPro" id="IPR027417">
    <property type="entry name" value="P-loop_NTPase"/>
</dbReference>
<dbReference type="EMBL" id="JAZGQO010000021">
    <property type="protein sequence ID" value="KAK6166842.1"/>
    <property type="molecule type" value="Genomic_DNA"/>
</dbReference>
<proteinExistence type="predicted"/>
<protein>
    <recommendedName>
        <fullName evidence="4">CARD domain-containing protein</fullName>
    </recommendedName>
</protein>